<evidence type="ECO:0000259" key="2">
    <source>
        <dbReference type="Pfam" id="PF00296"/>
    </source>
</evidence>
<proteinExistence type="predicted"/>
<dbReference type="InterPro" id="IPR050766">
    <property type="entry name" value="Bact_Lucif_Oxidored"/>
</dbReference>
<dbReference type="PANTHER" id="PTHR30137">
    <property type="entry name" value="LUCIFERASE-LIKE MONOOXYGENASE"/>
    <property type="match status" value="1"/>
</dbReference>
<dbReference type="Pfam" id="PF00296">
    <property type="entry name" value="Bac_luciferase"/>
    <property type="match status" value="1"/>
</dbReference>
<organism evidence="3 4">
    <name type="scientific">Streptococcus canis</name>
    <dbReference type="NCBI Taxonomy" id="1329"/>
    <lineage>
        <taxon>Bacteria</taxon>
        <taxon>Bacillati</taxon>
        <taxon>Bacillota</taxon>
        <taxon>Bacilli</taxon>
        <taxon>Lactobacillales</taxon>
        <taxon>Streptococcaceae</taxon>
        <taxon>Streptococcus</taxon>
    </lineage>
</organism>
<dbReference type="AlphaFoldDB" id="A0A3P5Y833"/>
<dbReference type="SUPFAM" id="SSF51679">
    <property type="entry name" value="Bacterial luciferase-like"/>
    <property type="match status" value="1"/>
</dbReference>
<accession>A0A3P5Y833</accession>
<gene>
    <name evidence="3" type="primary">limB</name>
    <name evidence="3" type="ORF">FMV2238Y02_06940</name>
</gene>
<keyword evidence="3" id="KW-0560">Oxidoreductase</keyword>
<protein>
    <submittedName>
        <fullName evidence="3">Limonene 1,2-monooxygenase</fullName>
        <ecNumber evidence="3">1.14.13.107</ecNumber>
    </submittedName>
</protein>
<evidence type="ECO:0000256" key="1">
    <source>
        <dbReference type="ARBA" id="ARBA00007789"/>
    </source>
</evidence>
<comment type="similarity">
    <text evidence="1">To bacterial alkanal monooxygenase alpha and beta chains.</text>
</comment>
<dbReference type="GO" id="GO:0005829">
    <property type="term" value="C:cytosol"/>
    <property type="evidence" value="ECO:0007669"/>
    <property type="project" value="TreeGrafter"/>
</dbReference>
<dbReference type="InterPro" id="IPR011251">
    <property type="entry name" value="Luciferase-like_dom"/>
</dbReference>
<dbReference type="EMBL" id="UXEP01000008">
    <property type="protein sequence ID" value="VDC42254.1"/>
    <property type="molecule type" value="Genomic_DNA"/>
</dbReference>
<feature type="domain" description="Luciferase-like" evidence="2">
    <location>
        <begin position="1"/>
        <end position="298"/>
    </location>
</feature>
<evidence type="ECO:0000313" key="4">
    <source>
        <dbReference type="Proteomes" id="UP000280759"/>
    </source>
</evidence>
<dbReference type="RefSeq" id="WP_125074010.1">
    <property type="nucleotide sequence ID" value="NZ_CP053792.1"/>
</dbReference>
<dbReference type="NCBIfam" id="TIGR03558">
    <property type="entry name" value="oxido_grp_1"/>
    <property type="match status" value="1"/>
</dbReference>
<evidence type="ECO:0000313" key="3">
    <source>
        <dbReference type="EMBL" id="VDC42254.1"/>
    </source>
</evidence>
<keyword evidence="4" id="KW-1185">Reference proteome</keyword>
<dbReference type="PANTHER" id="PTHR30137:SF6">
    <property type="entry name" value="LUCIFERASE-LIKE MONOOXYGENASE"/>
    <property type="match status" value="1"/>
</dbReference>
<dbReference type="InterPro" id="IPR019949">
    <property type="entry name" value="CmoO-like"/>
</dbReference>
<dbReference type="Gene3D" id="3.20.20.30">
    <property type="entry name" value="Luciferase-like domain"/>
    <property type="match status" value="1"/>
</dbReference>
<dbReference type="Proteomes" id="UP000280759">
    <property type="component" value="Unassembled WGS sequence"/>
</dbReference>
<reference evidence="3 4" key="1">
    <citation type="submission" date="2018-10" db="EMBL/GenBank/DDBJ databases">
        <authorList>
            <consortium name="Molecular Microbiology and Infection Unit (UMMI)"/>
            <person name="Machado M."/>
        </authorList>
    </citation>
    <scope>NUCLEOTIDE SEQUENCE [LARGE SCALE GENOMIC DNA]</scope>
    <source>
        <strain evidence="3">FMV2238.02</strain>
    </source>
</reference>
<name>A0A3P5Y833_STRCB</name>
<dbReference type="EC" id="1.14.13.107" evidence="3"/>
<dbReference type="InterPro" id="IPR036661">
    <property type="entry name" value="Luciferase-like_sf"/>
</dbReference>
<dbReference type="CDD" id="cd00347">
    <property type="entry name" value="Flavin_utilizing_monoxygenases"/>
    <property type="match status" value="1"/>
</dbReference>
<keyword evidence="3" id="KW-0503">Monooxygenase</keyword>
<sequence length="332" mass="37338">MKVSVLDYGVIDNEKTPQEALLETRCLAQVADKLCFHRFWVAEHHNIYAFATSSPELLMMHLADHTKQIRIGSGGIMPLHYSSFKIAEWMMTLEALHPNRIDLGIGNSLGTPLVQRALSSIHIKEDYGRVIEELSTYLSPDDPNPLSIAVNPKGKVYPQLWLLSNSSETAQLAGQLGLGYTFGIFPYMPKDPIREAQEVSACYRQTFKPSSHFKNPQLMLAAFIVLADTDEEAEALAKPLDIWMLGQQDFNAFKTYPTAKEASHYSLTENQRKTIAANRSRMVIGSPQTVKKQLDRLMQACQADELLAIPLIPEFANRQRALELLADLYMTI</sequence>
<dbReference type="GO" id="GO:0052601">
    <property type="term" value="F:limonene 1,2-monooxygenase [NAD(P)H) activity"/>
    <property type="evidence" value="ECO:0007669"/>
    <property type="project" value="UniProtKB-EC"/>
</dbReference>